<evidence type="ECO:0000256" key="1">
    <source>
        <dbReference type="SAM" id="MobiDB-lite"/>
    </source>
</evidence>
<keyword evidence="2" id="KW-0732">Signal</keyword>
<dbReference type="SUPFAM" id="SSF53850">
    <property type="entry name" value="Periplasmic binding protein-like II"/>
    <property type="match status" value="1"/>
</dbReference>
<dbReference type="InterPro" id="IPR022627">
    <property type="entry name" value="DUF3502"/>
</dbReference>
<organism evidence="4 5">
    <name type="scientific">Candidatus Eisenbergiella merdigallinarum</name>
    <dbReference type="NCBI Taxonomy" id="2838552"/>
    <lineage>
        <taxon>Bacteria</taxon>
        <taxon>Bacillati</taxon>
        <taxon>Bacillota</taxon>
        <taxon>Clostridia</taxon>
        <taxon>Lachnospirales</taxon>
        <taxon>Lachnospiraceae</taxon>
        <taxon>Eisenbergiella</taxon>
    </lineage>
</organism>
<feature type="compositionally biased region" description="Low complexity" evidence="1">
    <location>
        <begin position="32"/>
        <end position="49"/>
    </location>
</feature>
<reference evidence="4" key="1">
    <citation type="journal article" date="2021" name="PeerJ">
        <title>Extensive microbial diversity within the chicken gut microbiome revealed by metagenomics and culture.</title>
        <authorList>
            <person name="Gilroy R."/>
            <person name="Ravi A."/>
            <person name="Getino M."/>
            <person name="Pursley I."/>
            <person name="Horton D.L."/>
            <person name="Alikhan N.F."/>
            <person name="Baker D."/>
            <person name="Gharbi K."/>
            <person name="Hall N."/>
            <person name="Watson M."/>
            <person name="Adriaenssens E.M."/>
            <person name="Foster-Nyarko E."/>
            <person name="Jarju S."/>
            <person name="Secka A."/>
            <person name="Antonio M."/>
            <person name="Oren A."/>
            <person name="Chaudhuri R.R."/>
            <person name="La Ragione R."/>
            <person name="Hildebrand F."/>
            <person name="Pallen M.J."/>
        </authorList>
    </citation>
    <scope>NUCLEOTIDE SEQUENCE</scope>
    <source>
        <strain evidence="4">USAMLcec3-2134</strain>
    </source>
</reference>
<dbReference type="InterPro" id="IPR006059">
    <property type="entry name" value="SBP"/>
</dbReference>
<feature type="region of interest" description="Disordered" evidence="1">
    <location>
        <begin position="32"/>
        <end position="62"/>
    </location>
</feature>
<protein>
    <submittedName>
        <fullName evidence="4">ABC transporter substrate-binding protein</fullName>
    </submittedName>
</protein>
<evidence type="ECO:0000313" key="5">
    <source>
        <dbReference type="Proteomes" id="UP000886883"/>
    </source>
</evidence>
<accession>A0A9D2MS79</accession>
<reference evidence="4" key="2">
    <citation type="submission" date="2021-04" db="EMBL/GenBank/DDBJ databases">
        <authorList>
            <person name="Gilroy R."/>
        </authorList>
    </citation>
    <scope>NUCLEOTIDE SEQUENCE</scope>
    <source>
        <strain evidence="4">USAMLcec3-2134</strain>
    </source>
</reference>
<feature type="signal peptide" evidence="2">
    <location>
        <begin position="1"/>
        <end position="24"/>
    </location>
</feature>
<name>A0A9D2MS79_9FIRM</name>
<dbReference type="PANTHER" id="PTHR43649">
    <property type="entry name" value="ARABINOSE-BINDING PROTEIN-RELATED"/>
    <property type="match status" value="1"/>
</dbReference>
<dbReference type="EMBL" id="DWXE01000040">
    <property type="protein sequence ID" value="HJB91922.1"/>
    <property type="molecule type" value="Genomic_DNA"/>
</dbReference>
<dbReference type="PANTHER" id="PTHR43649:SF17">
    <property type="entry name" value="ABC TRANSPORTER SOLUTE BINDING PROTEIN-SUGAR TRANSPORT"/>
    <property type="match status" value="1"/>
</dbReference>
<evidence type="ECO:0000313" key="4">
    <source>
        <dbReference type="EMBL" id="HJB91922.1"/>
    </source>
</evidence>
<dbReference type="AlphaFoldDB" id="A0A9D2MS79"/>
<proteinExistence type="predicted"/>
<feature type="domain" description="DUF3502" evidence="3">
    <location>
        <begin position="442"/>
        <end position="508"/>
    </location>
</feature>
<dbReference type="Gene3D" id="3.40.190.10">
    <property type="entry name" value="Periplasmic binding protein-like II"/>
    <property type="match status" value="1"/>
</dbReference>
<dbReference type="PROSITE" id="PS51257">
    <property type="entry name" value="PROKAR_LIPOPROTEIN"/>
    <property type="match status" value="1"/>
</dbReference>
<dbReference type="InterPro" id="IPR050490">
    <property type="entry name" value="Bact_solute-bd_prot1"/>
</dbReference>
<dbReference type="Pfam" id="PF12010">
    <property type="entry name" value="DUF3502"/>
    <property type="match status" value="1"/>
</dbReference>
<evidence type="ECO:0000259" key="3">
    <source>
        <dbReference type="Pfam" id="PF12010"/>
    </source>
</evidence>
<feature type="chain" id="PRO_5039481584" evidence="2">
    <location>
        <begin position="25"/>
        <end position="510"/>
    </location>
</feature>
<dbReference type="Proteomes" id="UP000886883">
    <property type="component" value="Unassembled WGS sequence"/>
</dbReference>
<gene>
    <name evidence="4" type="ORF">H9763_10740</name>
</gene>
<sequence length="510" mass="55850">MKKKSVSKILALGLVSVMTAGMLAGCGGGTTSDTGAADTGSAETGAADAAGEEAAADDSASNGEVPTLVWWTCGGTPADDFEESIAAISDYAEEKIGVRIDVKIAGWSEYDQKMNNIVNTGEYFDLMFVNNTNYSKFVNLGALENITDLVQSTTPELYNFIPQELWEGAQIHGNVYAVPTYKDSSLTQFWMLDDTYVQKYGIDVESIKDYETLDPAVRAIKEGEGSSFYPIKLHQGALFNGFFNNYDGLAGGLQPIGVQINDETRTVVCTLEQEDIVDGFNYLHSWYMDGIINPDANVITEGTKGSCFGSAQGWPAAATTWQTNEGIEKYDLTQVFGPIYTTETIQGSMNAISVNSNYKEEALKVLELMNTDSKFRDMCAFGVEGDHFEYVGEGVVKRLRDDWTWPSYTQGTFFILSVTEDSDPDAYEQVKQQNEAATPSTCLGFALDISEIQNEMANCNTVWDKYKYDLLTGASDPAEVLPKCIEELKAAGLDTIIAEAQKQIDEFFAE</sequence>
<comment type="caution">
    <text evidence="4">The sequence shown here is derived from an EMBL/GenBank/DDBJ whole genome shotgun (WGS) entry which is preliminary data.</text>
</comment>
<evidence type="ECO:0000256" key="2">
    <source>
        <dbReference type="SAM" id="SignalP"/>
    </source>
</evidence>
<dbReference type="Pfam" id="PF01547">
    <property type="entry name" value="SBP_bac_1"/>
    <property type="match status" value="1"/>
</dbReference>